<dbReference type="Proteomes" id="UP000714275">
    <property type="component" value="Unassembled WGS sequence"/>
</dbReference>
<comment type="caution">
    <text evidence="1">The sequence shown here is derived from an EMBL/GenBank/DDBJ whole genome shotgun (WGS) entry which is preliminary data.</text>
</comment>
<dbReference type="AlphaFoldDB" id="A0A9P7A409"/>
<dbReference type="OrthoDB" id="2964870at2759"/>
<organism evidence="1 2">
    <name type="scientific">Suillus placidus</name>
    <dbReference type="NCBI Taxonomy" id="48579"/>
    <lineage>
        <taxon>Eukaryota</taxon>
        <taxon>Fungi</taxon>
        <taxon>Dikarya</taxon>
        <taxon>Basidiomycota</taxon>
        <taxon>Agaricomycotina</taxon>
        <taxon>Agaricomycetes</taxon>
        <taxon>Agaricomycetidae</taxon>
        <taxon>Boletales</taxon>
        <taxon>Suillineae</taxon>
        <taxon>Suillaceae</taxon>
        <taxon>Suillus</taxon>
    </lineage>
</organism>
<name>A0A9P7A409_9AGAM</name>
<reference evidence="1" key="1">
    <citation type="journal article" date="2020" name="New Phytol.">
        <title>Comparative genomics reveals dynamic genome evolution in host specialist ectomycorrhizal fungi.</title>
        <authorList>
            <person name="Lofgren L.A."/>
            <person name="Nguyen N.H."/>
            <person name="Vilgalys R."/>
            <person name="Ruytinx J."/>
            <person name="Liao H.L."/>
            <person name="Branco S."/>
            <person name="Kuo A."/>
            <person name="LaButti K."/>
            <person name="Lipzen A."/>
            <person name="Andreopoulos W."/>
            <person name="Pangilinan J."/>
            <person name="Riley R."/>
            <person name="Hundley H."/>
            <person name="Na H."/>
            <person name="Barry K."/>
            <person name="Grigoriev I.V."/>
            <person name="Stajich J.E."/>
            <person name="Kennedy P.G."/>
        </authorList>
    </citation>
    <scope>NUCLEOTIDE SEQUENCE</scope>
    <source>
        <strain evidence="1">DOB743</strain>
    </source>
</reference>
<protein>
    <submittedName>
        <fullName evidence="1">Uncharacterized protein</fullName>
    </submittedName>
</protein>
<proteinExistence type="predicted"/>
<evidence type="ECO:0000313" key="2">
    <source>
        <dbReference type="Proteomes" id="UP000714275"/>
    </source>
</evidence>
<evidence type="ECO:0000313" key="1">
    <source>
        <dbReference type="EMBL" id="KAG1781693.1"/>
    </source>
</evidence>
<gene>
    <name evidence="1" type="ORF">EV702DRAFT_1072736</name>
</gene>
<sequence>MADIFEVTKNTGNFTMTEYAEGLFYQQDLRTLPNIRIQAPSIAMVFTDGAIDLGADLDGFLFYRDIKDFDMATGSIDYRVSEVIDPTDFKYYAQVDFFKGLSPQPCAVFLASDPDKIVNQLTMDNQAGSGQWAKLDIGYSTAVMEKNRSSTAVTITARSIRMKATFLGTHFKAPEFTIKGNLAYGAVSQIFGGTTAGSCLDDRIFFCPPGTHSNFKAFFMPFTDAGRIGLDRSTDLGNVAWSKF</sequence>
<accession>A0A9P7A409</accession>
<dbReference type="EMBL" id="JABBWD010000005">
    <property type="protein sequence ID" value="KAG1781693.1"/>
    <property type="molecule type" value="Genomic_DNA"/>
</dbReference>
<keyword evidence="2" id="KW-1185">Reference proteome</keyword>